<evidence type="ECO:0000313" key="1">
    <source>
        <dbReference type="EMBL" id="KVT61876.1"/>
    </source>
</evidence>
<dbReference type="EMBL" id="LPDO01000012">
    <property type="protein sequence ID" value="KVT61876.1"/>
    <property type="molecule type" value="Genomic_DNA"/>
</dbReference>
<dbReference type="Proteomes" id="UP000056732">
    <property type="component" value="Unassembled WGS sequence"/>
</dbReference>
<name>A0AAW3NLQ2_9BURK</name>
<gene>
    <name evidence="1" type="ORF">WK53_02950</name>
</gene>
<protein>
    <submittedName>
        <fullName evidence="1">Uncharacterized protein</fullName>
    </submittedName>
</protein>
<comment type="caution">
    <text evidence="1">The sequence shown here is derived from an EMBL/GenBank/DDBJ whole genome shotgun (WGS) entry which is preliminary data.</text>
</comment>
<accession>A0AAW3NLQ2</accession>
<reference evidence="1 2" key="1">
    <citation type="submission" date="2015-11" db="EMBL/GenBank/DDBJ databases">
        <title>Expanding the genomic diversity of Burkholderia species for the development of highly accurate diagnostics.</title>
        <authorList>
            <person name="Sahl J."/>
            <person name="Keim P."/>
            <person name="Wagner D."/>
        </authorList>
    </citation>
    <scope>NUCLEOTIDE SEQUENCE [LARGE SCALE GENOMIC DNA]</scope>
    <source>
        <strain evidence="1 2">MSMB1137WGS</strain>
    </source>
</reference>
<evidence type="ECO:0000313" key="2">
    <source>
        <dbReference type="Proteomes" id="UP000056732"/>
    </source>
</evidence>
<sequence>MKDDFCDVIAVGRNVDQLRIRSERPNALDLRKLGRSRMGFGPSRQFIGPSQHIGSLDRDKYFVRRSAVGVLRHTPFVRRHLYRFSTHGAQADGGK</sequence>
<organism evidence="1 2">
    <name type="scientific">Burkholderia ubonensis</name>
    <dbReference type="NCBI Taxonomy" id="101571"/>
    <lineage>
        <taxon>Bacteria</taxon>
        <taxon>Pseudomonadati</taxon>
        <taxon>Pseudomonadota</taxon>
        <taxon>Betaproteobacteria</taxon>
        <taxon>Burkholderiales</taxon>
        <taxon>Burkholderiaceae</taxon>
        <taxon>Burkholderia</taxon>
        <taxon>Burkholderia cepacia complex</taxon>
    </lineage>
</organism>
<proteinExistence type="predicted"/>
<dbReference type="AlphaFoldDB" id="A0AAW3NLQ2"/>